<keyword evidence="6" id="KW-0406">Ion transport</keyword>
<feature type="transmembrane region" description="Helical" evidence="9">
    <location>
        <begin position="199"/>
        <end position="220"/>
    </location>
</feature>
<dbReference type="Pfam" id="PF00999">
    <property type="entry name" value="Na_H_Exchanger"/>
    <property type="match status" value="1"/>
</dbReference>
<evidence type="ECO:0000256" key="7">
    <source>
        <dbReference type="ARBA" id="ARBA00023136"/>
    </source>
</evidence>
<comment type="subcellular location">
    <subcellularLocation>
        <location evidence="1">Membrane</location>
        <topology evidence="1">Multi-pass membrane protein</topology>
    </subcellularLocation>
</comment>
<protein>
    <submittedName>
        <fullName evidence="11">Na+/H+ antiporter, putative</fullName>
    </submittedName>
</protein>
<dbReference type="eggNOG" id="COG0475">
    <property type="taxonomic scope" value="Bacteria"/>
</dbReference>
<feature type="transmembrane region" description="Helical" evidence="9">
    <location>
        <begin position="266"/>
        <end position="282"/>
    </location>
</feature>
<keyword evidence="5 9" id="KW-1133">Transmembrane helix</keyword>
<feature type="transmembrane region" description="Helical" evidence="9">
    <location>
        <begin position="141"/>
        <end position="162"/>
    </location>
</feature>
<dbReference type="STRING" id="194439.CT1144"/>
<dbReference type="OrthoDB" id="9793589at2"/>
<evidence type="ECO:0000256" key="3">
    <source>
        <dbReference type="ARBA" id="ARBA00022449"/>
    </source>
</evidence>
<gene>
    <name evidence="11" type="ordered locus">CT1144</name>
</gene>
<evidence type="ECO:0000256" key="6">
    <source>
        <dbReference type="ARBA" id="ARBA00023065"/>
    </source>
</evidence>
<keyword evidence="4 9" id="KW-0812">Transmembrane</keyword>
<keyword evidence="12" id="KW-1185">Reference proteome</keyword>
<feature type="transmembrane region" description="Helical" evidence="9">
    <location>
        <begin position="232"/>
        <end position="254"/>
    </location>
</feature>
<reference evidence="11 12" key="1">
    <citation type="journal article" date="2002" name="Proc. Natl. Acad. Sci. U.S.A.">
        <title>The complete genome sequence of Chlorobium tepidum TLS, a photosynthetic, anaerobic, green-sulfur bacterium.</title>
        <authorList>
            <person name="Eisen J.A."/>
            <person name="Nelson K.E."/>
            <person name="Paulsen I.T."/>
            <person name="Heidelberg J.F."/>
            <person name="Wu M."/>
            <person name="Dodson R.J."/>
            <person name="Deboy R."/>
            <person name="Gwinn M.L."/>
            <person name="Nelson W.C."/>
            <person name="Haft D.H."/>
            <person name="Hickey E.K."/>
            <person name="Peterson J.D."/>
            <person name="Durkin A.S."/>
            <person name="Kolonay J.L."/>
            <person name="Yang F."/>
            <person name="Holt I."/>
            <person name="Umayam L.A."/>
            <person name="Mason T."/>
            <person name="Brenner M."/>
            <person name="Shea T.P."/>
            <person name="Parksey D."/>
            <person name="Nierman W.C."/>
            <person name="Feldblyum T.V."/>
            <person name="Hansen C.L."/>
            <person name="Craven M.B."/>
            <person name="Radune D."/>
            <person name="Vamathevan J."/>
            <person name="Khouri H."/>
            <person name="White O."/>
            <person name="Gruber T.M."/>
            <person name="Ketchum K.A."/>
            <person name="Venter J.C."/>
            <person name="Tettelin H."/>
            <person name="Bryant D.A."/>
            <person name="Fraser C.M."/>
        </authorList>
    </citation>
    <scope>NUCLEOTIDE SEQUENCE [LARGE SCALE GENOMIC DNA]</scope>
    <source>
        <strain evidence="12">ATCC 49652 / DSM 12025 / NBRC 103806 / TLS</strain>
    </source>
</reference>
<evidence type="ECO:0000256" key="9">
    <source>
        <dbReference type="SAM" id="Phobius"/>
    </source>
</evidence>
<accession>Q8KDB0</accession>
<evidence type="ECO:0000256" key="8">
    <source>
        <dbReference type="SAM" id="MobiDB-lite"/>
    </source>
</evidence>
<dbReference type="GO" id="GO:0016020">
    <property type="term" value="C:membrane"/>
    <property type="evidence" value="ECO:0007669"/>
    <property type="project" value="UniProtKB-SubCell"/>
</dbReference>
<evidence type="ECO:0000256" key="4">
    <source>
        <dbReference type="ARBA" id="ARBA00022692"/>
    </source>
</evidence>
<dbReference type="GO" id="GO:0015297">
    <property type="term" value="F:antiporter activity"/>
    <property type="evidence" value="ECO:0007669"/>
    <property type="project" value="UniProtKB-KW"/>
</dbReference>
<feature type="transmembrane region" description="Helical" evidence="9">
    <location>
        <begin position="317"/>
        <end position="335"/>
    </location>
</feature>
<keyword evidence="3" id="KW-0050">Antiport</keyword>
<dbReference type="KEGG" id="cte:CT1144"/>
<dbReference type="AlphaFoldDB" id="Q8KDB0"/>
<dbReference type="EnsemblBacteria" id="AAM72377">
    <property type="protein sequence ID" value="AAM72377"/>
    <property type="gene ID" value="CT1144"/>
</dbReference>
<feature type="transmembrane region" description="Helical" evidence="9">
    <location>
        <begin position="110"/>
        <end position="129"/>
    </location>
</feature>
<organism evidence="11 12">
    <name type="scientific">Chlorobaculum tepidum (strain ATCC 49652 / DSM 12025 / NBRC 103806 / TLS)</name>
    <name type="common">Chlorobium tepidum</name>
    <dbReference type="NCBI Taxonomy" id="194439"/>
    <lineage>
        <taxon>Bacteria</taxon>
        <taxon>Pseudomonadati</taxon>
        <taxon>Chlorobiota</taxon>
        <taxon>Chlorobiia</taxon>
        <taxon>Chlorobiales</taxon>
        <taxon>Chlorobiaceae</taxon>
        <taxon>Chlorobaculum</taxon>
    </lineage>
</organism>
<evidence type="ECO:0000313" key="11">
    <source>
        <dbReference type="EMBL" id="AAM72377.1"/>
    </source>
</evidence>
<dbReference type="GO" id="GO:1902600">
    <property type="term" value="P:proton transmembrane transport"/>
    <property type="evidence" value="ECO:0007669"/>
    <property type="project" value="InterPro"/>
</dbReference>
<feature type="transmembrane region" description="Helical" evidence="9">
    <location>
        <begin position="381"/>
        <end position="403"/>
    </location>
</feature>
<keyword evidence="2" id="KW-0813">Transport</keyword>
<feature type="transmembrane region" description="Helical" evidence="9">
    <location>
        <begin position="409"/>
        <end position="428"/>
    </location>
</feature>
<sequence length="784" mass="87356">MKTEARILKECLAAAAPNCLHSILPPVVRDDQTRSMNKPMESYYHQFLEEFRLPLTNPVLVFSLVLFIILLAPIVSKRFNIPGTVGLILSGVLIGPHSLNLLEKSSAVELFSTIGLLYILLIAGLELDVNDFRKNRYKSALFGLLTFSIPIVLGYPVCRYLLNYPMSTSLLTASMFATHTLVAYPVVSRMGISKNRTVAITVAGTILSDTAVLILLAVIIGYSRGDINHEFWLHLVIALTLFSAIVFIVLPAIARWFFTKLENEKHAHYIFVLAALFFSAFLAKAAGLEPIVGAFAAGLALNPLIPGSSALMNRIEFIGNSLFIPFFLISVGMLVDLRIILSSPIALIIAALLTFVALAGKWLAALSTQKIFGYSAAHRRLIFGLSSSRAAATIAIALVGYRARILDLNILNAIIILILVTCIVSSLVTEKAAKEIVLEENDAAPEKEHAQGDADEQILLPIAENKPSERVLELAVMIREKRSLNPLTILTVVPNDHEAELNVKKAKKELAPTVDFAASFDTSLNIVATIDYNICSGISRAVKESQSNLIIFDWPSRQGFLGRMINDATESIVECTCKTTMICHLTRPLAIHRRIVVICPPFAEKEKGFGQWLRKMSRLSQELTIPLLFHCDRKSRLAIIETLKTSHSTSPVLYEVFKNFREWEDIASRKLHFREDDIVTFVCARRESISYKPFFDLVPEQLEKHVKDISKIMIYPEQFDSAIIEEEYADVVAPKSFPFGASTIRKIREEISGFMKKNQLQIRKKARGKTAATPKRFGFSRKEP</sequence>
<feature type="domain" description="Cation/H+ exchanger transmembrane" evidence="10">
    <location>
        <begin position="67"/>
        <end position="429"/>
    </location>
</feature>
<dbReference type="EMBL" id="AE006470">
    <property type="protein sequence ID" value="AAM72377.1"/>
    <property type="molecule type" value="Genomic_DNA"/>
</dbReference>
<dbReference type="SUPFAM" id="SSF52402">
    <property type="entry name" value="Adenine nucleotide alpha hydrolases-like"/>
    <property type="match status" value="1"/>
</dbReference>
<evidence type="ECO:0000313" key="12">
    <source>
        <dbReference type="Proteomes" id="UP000001007"/>
    </source>
</evidence>
<dbReference type="PANTHER" id="PTHR43562">
    <property type="entry name" value="NAPA-TYPE SODIUM/HYDROGEN ANTIPORTER"/>
    <property type="match status" value="1"/>
</dbReference>
<dbReference type="PANTHER" id="PTHR43562:SF4">
    <property type="entry name" value="NA(+)_H(+) ANTIPORTER NHAS5"/>
    <property type="match status" value="1"/>
</dbReference>
<dbReference type="Proteomes" id="UP000001007">
    <property type="component" value="Chromosome"/>
</dbReference>
<feature type="region of interest" description="Disordered" evidence="8">
    <location>
        <begin position="765"/>
        <end position="784"/>
    </location>
</feature>
<evidence type="ECO:0000256" key="1">
    <source>
        <dbReference type="ARBA" id="ARBA00004141"/>
    </source>
</evidence>
<evidence type="ECO:0000256" key="2">
    <source>
        <dbReference type="ARBA" id="ARBA00022448"/>
    </source>
</evidence>
<dbReference type="Gene3D" id="1.20.1530.20">
    <property type="match status" value="1"/>
</dbReference>
<dbReference type="InterPro" id="IPR006153">
    <property type="entry name" value="Cation/H_exchanger_TM"/>
</dbReference>
<keyword evidence="7 9" id="KW-0472">Membrane</keyword>
<dbReference type="InterPro" id="IPR038770">
    <property type="entry name" value="Na+/solute_symporter_sf"/>
</dbReference>
<evidence type="ECO:0000256" key="5">
    <source>
        <dbReference type="ARBA" id="ARBA00022989"/>
    </source>
</evidence>
<name>Q8KDB0_CHLTE</name>
<dbReference type="HOGENOM" id="CLU_017738_0_0_10"/>
<evidence type="ECO:0000259" key="10">
    <source>
        <dbReference type="Pfam" id="PF00999"/>
    </source>
</evidence>
<proteinExistence type="predicted"/>
<feature type="transmembrane region" description="Helical" evidence="9">
    <location>
        <begin position="53"/>
        <end position="72"/>
    </location>
</feature>
<feature type="transmembrane region" description="Helical" evidence="9">
    <location>
        <begin position="79"/>
        <end position="98"/>
    </location>
</feature>
<feature type="transmembrane region" description="Helical" evidence="9">
    <location>
        <begin position="341"/>
        <end position="360"/>
    </location>
</feature>